<evidence type="ECO:0000313" key="5">
    <source>
        <dbReference type="EMBL" id="CAE8657804.1"/>
    </source>
</evidence>
<evidence type="ECO:0000256" key="2">
    <source>
        <dbReference type="SAM" id="MobiDB-lite"/>
    </source>
</evidence>
<comment type="caution">
    <text evidence="5">The sequence shown here is derived from an EMBL/GenBank/DDBJ whole genome shotgun (WGS) entry which is preliminary data.</text>
</comment>
<evidence type="ECO:0000313" key="4">
    <source>
        <dbReference type="EMBL" id="CAE8609317.1"/>
    </source>
</evidence>
<dbReference type="PROSITE" id="PS50102">
    <property type="entry name" value="RRM"/>
    <property type="match status" value="1"/>
</dbReference>
<dbReference type="InterPro" id="IPR012677">
    <property type="entry name" value="Nucleotide-bd_a/b_plait_sf"/>
</dbReference>
<protein>
    <recommendedName>
        <fullName evidence="3">RRM domain-containing protein</fullName>
    </recommendedName>
</protein>
<dbReference type="EMBL" id="CAJNNW010015497">
    <property type="protein sequence ID" value="CAE8657804.1"/>
    <property type="molecule type" value="Genomic_DNA"/>
</dbReference>
<evidence type="ECO:0000256" key="1">
    <source>
        <dbReference type="PROSITE-ProRule" id="PRU00176"/>
    </source>
</evidence>
<dbReference type="Proteomes" id="UP000626109">
    <property type="component" value="Unassembled WGS sequence"/>
</dbReference>
<reference evidence="5" key="1">
    <citation type="submission" date="2021-02" db="EMBL/GenBank/DDBJ databases">
        <authorList>
            <person name="Dougan E. K."/>
            <person name="Rhodes N."/>
            <person name="Thang M."/>
            <person name="Chan C."/>
        </authorList>
    </citation>
    <scope>NUCLEOTIDE SEQUENCE</scope>
</reference>
<evidence type="ECO:0000313" key="7">
    <source>
        <dbReference type="Proteomes" id="UP000654075"/>
    </source>
</evidence>
<feature type="compositionally biased region" description="Low complexity" evidence="2">
    <location>
        <begin position="288"/>
        <end position="299"/>
    </location>
</feature>
<evidence type="ECO:0000313" key="6">
    <source>
        <dbReference type="Proteomes" id="UP000626109"/>
    </source>
</evidence>
<dbReference type="EMBL" id="CAJNNV010024280">
    <property type="protein sequence ID" value="CAE8609317.1"/>
    <property type="molecule type" value="Genomic_DNA"/>
</dbReference>
<feature type="domain" description="RRM" evidence="3">
    <location>
        <begin position="36"/>
        <end position="107"/>
    </location>
</feature>
<dbReference type="InterPro" id="IPR000504">
    <property type="entry name" value="RRM_dom"/>
</dbReference>
<evidence type="ECO:0000259" key="3">
    <source>
        <dbReference type="PROSITE" id="PS50102"/>
    </source>
</evidence>
<proteinExistence type="predicted"/>
<dbReference type="InterPro" id="IPR035979">
    <property type="entry name" value="RBD_domain_sf"/>
</dbReference>
<keyword evidence="7" id="KW-1185">Reference proteome</keyword>
<dbReference type="Pfam" id="PF04059">
    <property type="entry name" value="RRM_2"/>
    <property type="match status" value="1"/>
</dbReference>
<dbReference type="InterPro" id="IPR007201">
    <property type="entry name" value="Mei2-like_Rrm_C"/>
</dbReference>
<organism evidence="5 6">
    <name type="scientific">Polarella glacialis</name>
    <name type="common">Dinoflagellate</name>
    <dbReference type="NCBI Taxonomy" id="89957"/>
    <lineage>
        <taxon>Eukaryota</taxon>
        <taxon>Sar</taxon>
        <taxon>Alveolata</taxon>
        <taxon>Dinophyceae</taxon>
        <taxon>Suessiales</taxon>
        <taxon>Suessiaceae</taxon>
        <taxon>Polarella</taxon>
    </lineage>
</organism>
<keyword evidence="1" id="KW-0694">RNA-binding</keyword>
<sequence>MLCHDAQAKERPARTHAAVPRRVNLVEQYSSGHEVTTLMIRNVPNQYNRRTFMKEIDWLGFWGQYDFVYLPIDRHTQWNVGYAFVNFEHPKDAQRFLKVMDGHAFSGVCSVRKSQPRRHALVSVAHIQGLEQNLAHVMSSAVFCASSPWLRPWLKRQPQWQASGAAGSAVKPQPQDEFCADPQEQDHLAWAAYDQQPAEYFQHPWLPEYGGWQPMATEANCLSPACGGMMVYGLDQSSVGLPVGAMVAPMAFVFCTVMPQGPCFPMQQLEFCQLPPLCSTPAWDPPAGETEGSSSGSTGYVASVMSPSEASFDDEAGSAQDETPLSPCKQLDGVTVLLP</sequence>
<gene>
    <name evidence="4" type="ORF">PGLA1383_LOCUS27144</name>
    <name evidence="5" type="ORF">PGLA2088_LOCUS13048</name>
</gene>
<dbReference type="Proteomes" id="UP000654075">
    <property type="component" value="Unassembled WGS sequence"/>
</dbReference>
<accession>A0A813IUM8</accession>
<dbReference type="OrthoDB" id="417481at2759"/>
<dbReference type="AlphaFoldDB" id="A0A813IUM8"/>
<dbReference type="Gene3D" id="3.30.70.330">
    <property type="match status" value="1"/>
</dbReference>
<dbReference type="GO" id="GO:0003723">
    <property type="term" value="F:RNA binding"/>
    <property type="evidence" value="ECO:0007669"/>
    <property type="project" value="UniProtKB-UniRule"/>
</dbReference>
<dbReference type="SUPFAM" id="SSF54928">
    <property type="entry name" value="RNA-binding domain, RBD"/>
    <property type="match status" value="1"/>
</dbReference>
<feature type="region of interest" description="Disordered" evidence="2">
    <location>
        <begin position="283"/>
        <end position="339"/>
    </location>
</feature>
<name>A0A813IUM8_POLGL</name>